<feature type="transmembrane region" description="Helical" evidence="1">
    <location>
        <begin position="77"/>
        <end position="97"/>
    </location>
</feature>
<feature type="transmembrane region" description="Helical" evidence="1">
    <location>
        <begin position="117"/>
        <end position="137"/>
    </location>
</feature>
<evidence type="ECO:0008006" key="4">
    <source>
        <dbReference type="Google" id="ProtNLM"/>
    </source>
</evidence>
<keyword evidence="3" id="KW-1185">Reference proteome</keyword>
<reference evidence="3" key="1">
    <citation type="submission" date="2018-11" db="EMBL/GenBank/DDBJ databases">
        <title>Complete genome sequence of Paenibacillus sp. ML311-T8.</title>
        <authorList>
            <person name="Nam Y.-D."/>
            <person name="Kang J."/>
            <person name="Chung W.-H."/>
            <person name="Park Y.S."/>
        </authorList>
    </citation>
    <scope>NUCLEOTIDE SEQUENCE [LARGE SCALE GENOMIC DNA]</scope>
    <source>
        <strain evidence="3">ML311-T8</strain>
    </source>
</reference>
<keyword evidence="1" id="KW-0812">Transmembrane</keyword>
<proteinExistence type="predicted"/>
<dbReference type="OrthoDB" id="2596062at2"/>
<feature type="transmembrane region" description="Helical" evidence="1">
    <location>
        <begin position="12"/>
        <end position="29"/>
    </location>
</feature>
<sequence>MSEFYRGLSLALWILGSVVITVSLVKAIARKFITMQRMRILNRNHGIIHSFSLYQLAWLHKFKETVAIAGIPFTPNFIFSLAFIGFCTAFFSAEGVVNWLQMHFAVGIDSSIRPNLLVFNSVFALVIGSLPFFYVFFKLQRKRQQLALCLISAVQNFIGIYNDKHTLAELITKASRTMPQEIKAEWNLLELAIRSRSMKEALYTFARRIDNAWAEDWADIMLVKGEFGNEIIQSLHKLVREMQTAKSNEEKRQAVISIYRIGTTLMVFAAFFIIAFNIYADGNNYKYYFLEAKGKAIMTTSLLILFASLIAVVLSGRKRI</sequence>
<evidence type="ECO:0000313" key="3">
    <source>
        <dbReference type="Proteomes" id="UP000426246"/>
    </source>
</evidence>
<name>A0A6B8RG44_9BACL</name>
<dbReference type="Proteomes" id="UP000426246">
    <property type="component" value="Chromosome"/>
</dbReference>
<gene>
    <name evidence="2" type="ORF">EHS13_05970</name>
</gene>
<organism evidence="2 3">
    <name type="scientific">Paenibacillus psychroresistens</name>
    <dbReference type="NCBI Taxonomy" id="1778678"/>
    <lineage>
        <taxon>Bacteria</taxon>
        <taxon>Bacillati</taxon>
        <taxon>Bacillota</taxon>
        <taxon>Bacilli</taxon>
        <taxon>Bacillales</taxon>
        <taxon>Paenibacillaceae</taxon>
        <taxon>Paenibacillus</taxon>
    </lineage>
</organism>
<dbReference type="RefSeq" id="WP_155699487.1">
    <property type="nucleotide sequence ID" value="NZ_CP034235.1"/>
</dbReference>
<keyword evidence="1" id="KW-0472">Membrane</keyword>
<feature type="transmembrane region" description="Helical" evidence="1">
    <location>
        <begin position="296"/>
        <end position="314"/>
    </location>
</feature>
<evidence type="ECO:0000256" key="1">
    <source>
        <dbReference type="SAM" id="Phobius"/>
    </source>
</evidence>
<dbReference type="EMBL" id="CP034235">
    <property type="protein sequence ID" value="QGQ94482.1"/>
    <property type="molecule type" value="Genomic_DNA"/>
</dbReference>
<dbReference type="KEGG" id="ppsc:EHS13_05970"/>
<dbReference type="AlphaFoldDB" id="A0A6B8RG44"/>
<protein>
    <recommendedName>
        <fullName evidence="4">Type II secretion system protein GspF domain-containing protein</fullName>
    </recommendedName>
</protein>
<accession>A0A6B8RG44</accession>
<evidence type="ECO:0000313" key="2">
    <source>
        <dbReference type="EMBL" id="QGQ94482.1"/>
    </source>
</evidence>
<feature type="transmembrane region" description="Helical" evidence="1">
    <location>
        <begin position="258"/>
        <end position="276"/>
    </location>
</feature>
<keyword evidence="1" id="KW-1133">Transmembrane helix</keyword>